<evidence type="ECO:0000313" key="2">
    <source>
        <dbReference type="EMBL" id="CAD9339025.1"/>
    </source>
</evidence>
<evidence type="ECO:0000256" key="1">
    <source>
        <dbReference type="SAM" id="SignalP"/>
    </source>
</evidence>
<protein>
    <submittedName>
        <fullName evidence="2">Uncharacterized protein</fullName>
    </submittedName>
</protein>
<feature type="signal peptide" evidence="1">
    <location>
        <begin position="1"/>
        <end position="23"/>
    </location>
</feature>
<gene>
    <name evidence="2" type="ORF">OSIN01602_LOCUS9939</name>
</gene>
<reference evidence="2" key="1">
    <citation type="submission" date="2021-01" db="EMBL/GenBank/DDBJ databases">
        <authorList>
            <person name="Corre E."/>
            <person name="Pelletier E."/>
            <person name="Niang G."/>
            <person name="Scheremetjew M."/>
            <person name="Finn R."/>
            <person name="Kale V."/>
            <person name="Holt S."/>
            <person name="Cochrane G."/>
            <person name="Meng A."/>
            <person name="Brown T."/>
            <person name="Cohen L."/>
        </authorList>
    </citation>
    <scope>NUCLEOTIDE SEQUENCE</scope>
    <source>
        <strain evidence="2">Grunow 1884</strain>
    </source>
</reference>
<name>A0A7S2EIH9_TRICV</name>
<sequence>MVLVSRFVLSGLVLSLSTNPTAAFLPPAVSRQTYTSCSGVKNCESSDGESMSRRSILSLAWASTLIGLAPQDADAVDDDGTRGGVSLTPFNSLTFNYRGNSYGGLDASTLSEPSIPYADFLDRIDEVEFVEFLAPDGDAAYATFRPKEGEEKQKPVRIGEGFPIEQHDGWSSPAFVVKALQKKGIPYKFTVPALASYK</sequence>
<keyword evidence="1" id="KW-0732">Signal</keyword>
<dbReference type="AlphaFoldDB" id="A0A7S2EIH9"/>
<accession>A0A7S2EIH9</accession>
<proteinExistence type="predicted"/>
<dbReference type="EMBL" id="HBGO01017413">
    <property type="protein sequence ID" value="CAD9339025.1"/>
    <property type="molecule type" value="Transcribed_RNA"/>
</dbReference>
<feature type="chain" id="PRO_5031017636" evidence="1">
    <location>
        <begin position="24"/>
        <end position="198"/>
    </location>
</feature>
<organism evidence="2">
    <name type="scientific">Trieres chinensis</name>
    <name type="common">Marine centric diatom</name>
    <name type="synonym">Odontella sinensis</name>
    <dbReference type="NCBI Taxonomy" id="1514140"/>
    <lineage>
        <taxon>Eukaryota</taxon>
        <taxon>Sar</taxon>
        <taxon>Stramenopiles</taxon>
        <taxon>Ochrophyta</taxon>
        <taxon>Bacillariophyta</taxon>
        <taxon>Mediophyceae</taxon>
        <taxon>Biddulphiophycidae</taxon>
        <taxon>Eupodiscales</taxon>
        <taxon>Parodontellaceae</taxon>
        <taxon>Trieres</taxon>
    </lineage>
</organism>